<keyword evidence="2" id="KW-1185">Reference proteome</keyword>
<accession>A0A7W6J5N0</accession>
<dbReference type="InterPro" id="IPR036388">
    <property type="entry name" value="WH-like_DNA-bd_sf"/>
</dbReference>
<dbReference type="PANTHER" id="PTHR30432">
    <property type="entry name" value="TRANSCRIPTIONAL REGULATOR MODE"/>
    <property type="match status" value="1"/>
</dbReference>
<protein>
    <submittedName>
        <fullName evidence="1">Molybdate transport system regulatory protein</fullName>
    </submittedName>
</protein>
<sequence>MESGPKLTLRIDFDTGVRLGPGKVELLEGIARHGSIRAAGAAMGMSYRRAWLLADEINCMFREPSVHTRHGGKAGGGAGLTPYGEALLARCRRMEEAARLALRADLAALEQERDPAFVPDGKGDQAPR</sequence>
<dbReference type="Proteomes" id="UP000528286">
    <property type="component" value="Unassembled WGS sequence"/>
</dbReference>
<name>A0A7W6J5N0_9HYPH</name>
<dbReference type="InterPro" id="IPR036390">
    <property type="entry name" value="WH_DNA-bd_sf"/>
</dbReference>
<dbReference type="EMBL" id="JACIEZ010000002">
    <property type="protein sequence ID" value="MBB4064383.1"/>
    <property type="molecule type" value="Genomic_DNA"/>
</dbReference>
<dbReference type="PANTHER" id="PTHR30432:SF1">
    <property type="entry name" value="DNA-BINDING TRANSCRIPTIONAL DUAL REGULATOR MODE"/>
    <property type="match status" value="1"/>
</dbReference>
<evidence type="ECO:0000313" key="2">
    <source>
        <dbReference type="Proteomes" id="UP000528286"/>
    </source>
</evidence>
<gene>
    <name evidence="1" type="ORF">GGR23_001560</name>
</gene>
<organism evidence="1 2">
    <name type="scientific">Gellertiella hungarica</name>
    <dbReference type="NCBI Taxonomy" id="1572859"/>
    <lineage>
        <taxon>Bacteria</taxon>
        <taxon>Pseudomonadati</taxon>
        <taxon>Pseudomonadota</taxon>
        <taxon>Alphaproteobacteria</taxon>
        <taxon>Hyphomicrobiales</taxon>
        <taxon>Rhizobiaceae</taxon>
        <taxon>Gellertiella</taxon>
    </lineage>
</organism>
<proteinExistence type="predicted"/>
<evidence type="ECO:0000313" key="1">
    <source>
        <dbReference type="EMBL" id="MBB4064383.1"/>
    </source>
</evidence>
<dbReference type="AlphaFoldDB" id="A0A7W6J5N0"/>
<dbReference type="SUPFAM" id="SSF46785">
    <property type="entry name" value="Winged helix' DNA-binding domain"/>
    <property type="match status" value="1"/>
</dbReference>
<dbReference type="RefSeq" id="WP_183365609.1">
    <property type="nucleotide sequence ID" value="NZ_JACIEZ010000002.1"/>
</dbReference>
<comment type="caution">
    <text evidence="1">The sequence shown here is derived from an EMBL/GenBank/DDBJ whole genome shotgun (WGS) entry which is preliminary data.</text>
</comment>
<reference evidence="1 2" key="1">
    <citation type="submission" date="2020-08" db="EMBL/GenBank/DDBJ databases">
        <title>Genomic Encyclopedia of Type Strains, Phase IV (KMG-IV): sequencing the most valuable type-strain genomes for metagenomic binning, comparative biology and taxonomic classification.</title>
        <authorList>
            <person name="Goeker M."/>
        </authorList>
    </citation>
    <scope>NUCLEOTIDE SEQUENCE [LARGE SCALE GENOMIC DNA]</scope>
    <source>
        <strain evidence="1 2">DSM 29853</strain>
    </source>
</reference>
<dbReference type="InterPro" id="IPR051815">
    <property type="entry name" value="Molybdate_resp_trans_reg"/>
</dbReference>
<dbReference type="Gene3D" id="1.10.10.10">
    <property type="entry name" value="Winged helix-like DNA-binding domain superfamily/Winged helix DNA-binding domain"/>
    <property type="match status" value="1"/>
</dbReference>